<evidence type="ECO:0000256" key="19">
    <source>
        <dbReference type="ARBA" id="ARBA00033291"/>
    </source>
</evidence>
<dbReference type="PANTHER" id="PTHR46420">
    <property type="entry name" value="BETA-1,4-GLUCURONYLTRANSFERASE 1"/>
    <property type="match status" value="1"/>
</dbReference>
<keyword evidence="15" id="KW-0464">Manganese</keyword>
<evidence type="ECO:0000256" key="13">
    <source>
        <dbReference type="ARBA" id="ARBA00023136"/>
    </source>
</evidence>
<evidence type="ECO:0000256" key="3">
    <source>
        <dbReference type="ARBA" id="ARBA00004922"/>
    </source>
</evidence>
<evidence type="ECO:0000256" key="6">
    <source>
        <dbReference type="ARBA" id="ARBA00022676"/>
    </source>
</evidence>
<keyword evidence="11" id="KW-1133">Transmembrane helix</keyword>
<keyword evidence="7" id="KW-0808">Transferase</keyword>
<keyword evidence="8" id="KW-0812">Transmembrane</keyword>
<protein>
    <recommendedName>
        <fullName evidence="5">Beta-1,4-glucuronyltransferase 1</fullName>
    </recommendedName>
    <alternativeName>
        <fullName evidence="16">I-beta-1,3-N-acetylglucosaminyltransferase</fullName>
    </alternativeName>
    <alternativeName>
        <fullName evidence="19">N-acetyllactosaminide beta-1,3-N-acetylglucosaminyltransferase</fullName>
    </alternativeName>
    <alternativeName>
        <fullName evidence="17">Poly-N-acetyllactosamine extension enzyme</fullName>
    </alternativeName>
    <alternativeName>
        <fullName evidence="18">UDP-GlcNAc:betaGal beta-1,3-N-acetylglucosaminyltransferase 1</fullName>
    </alternativeName>
</protein>
<keyword evidence="13" id="KW-0472">Membrane</keyword>
<proteinExistence type="inferred from homology"/>
<comment type="pathway">
    <text evidence="3">Protein modification; protein glycosylation.</text>
</comment>
<evidence type="ECO:0000313" key="21">
    <source>
        <dbReference type="EMBL" id="KAL0273096.1"/>
    </source>
</evidence>
<dbReference type="GO" id="GO:0015020">
    <property type="term" value="F:glucuronosyltransferase activity"/>
    <property type="evidence" value="ECO:0007669"/>
    <property type="project" value="InterPro"/>
</dbReference>
<evidence type="ECO:0000256" key="20">
    <source>
        <dbReference type="ARBA" id="ARBA00047852"/>
    </source>
</evidence>
<organism evidence="21">
    <name type="scientific">Menopon gallinae</name>
    <name type="common">poultry shaft louse</name>
    <dbReference type="NCBI Taxonomy" id="328185"/>
    <lineage>
        <taxon>Eukaryota</taxon>
        <taxon>Metazoa</taxon>
        <taxon>Ecdysozoa</taxon>
        <taxon>Arthropoda</taxon>
        <taxon>Hexapoda</taxon>
        <taxon>Insecta</taxon>
        <taxon>Pterygota</taxon>
        <taxon>Neoptera</taxon>
        <taxon>Paraneoptera</taxon>
        <taxon>Psocodea</taxon>
        <taxon>Troctomorpha</taxon>
        <taxon>Phthiraptera</taxon>
        <taxon>Amblycera</taxon>
        <taxon>Menoponidae</taxon>
        <taxon>Menopon</taxon>
    </lineage>
</organism>
<evidence type="ECO:0000256" key="2">
    <source>
        <dbReference type="ARBA" id="ARBA00004323"/>
    </source>
</evidence>
<evidence type="ECO:0000256" key="16">
    <source>
        <dbReference type="ARBA" id="ARBA00030723"/>
    </source>
</evidence>
<evidence type="ECO:0000256" key="4">
    <source>
        <dbReference type="ARBA" id="ARBA00008539"/>
    </source>
</evidence>
<comment type="catalytic activity">
    <reaction evidence="20">
        <text>3-O-[beta-D-Xyl-(1-&gt;4)-Rib-ol-P-Rib-ol-P-3-beta-D-GalNAc-(1-&gt;3)-beta-D-GlcNAc-(1-&gt;4)-(O-6-P-alpha-D-Man)]-Thr-[protein] + UDP-alpha-D-glucuronate = 3-O-[beta-D-GlcA-(1-&gt;3)-beta-D-Xyl-(1-&gt;4)-Rib-ol-P-Rib-ol-P-3-beta-D-GalNAc-(1-&gt;3)-beta-D-GlcNAc-(1-&gt;4)-(O-6-P-alpha-D-Man)]-Thr-[protein] + UDP + H(+)</text>
        <dbReference type="Rhea" id="RHEA:46860"/>
        <dbReference type="Rhea" id="RHEA-COMP:15023"/>
        <dbReference type="Rhea" id="RHEA-COMP:17482"/>
        <dbReference type="ChEBI" id="CHEBI:15378"/>
        <dbReference type="ChEBI" id="CHEBI:58052"/>
        <dbReference type="ChEBI" id="CHEBI:58223"/>
        <dbReference type="ChEBI" id="CHEBI:142405"/>
        <dbReference type="ChEBI" id="CHEBI:177336"/>
    </reaction>
</comment>
<dbReference type="GO" id="GO:0000139">
    <property type="term" value="C:Golgi membrane"/>
    <property type="evidence" value="ECO:0007669"/>
    <property type="project" value="UniProtKB-SubCell"/>
</dbReference>
<evidence type="ECO:0000256" key="5">
    <source>
        <dbReference type="ARBA" id="ARBA00017962"/>
    </source>
</evidence>
<evidence type="ECO:0000256" key="9">
    <source>
        <dbReference type="ARBA" id="ARBA00022723"/>
    </source>
</evidence>
<dbReference type="Pfam" id="PF13896">
    <property type="entry name" value="Glyco_transf_49"/>
    <property type="match status" value="1"/>
</dbReference>
<sequence length="454" mass="53522">MCQTPCRLRVFSLGSFLLLLFSNIWLIVRLLNANQCPAKKSEEPANVENFQRIIKDVEPEEARPCKEAEPKPSIQEYDAQEVEETGFNVNFLLGRWDKHHLFKMYDYVYVGQNFSILSERFAVCMATQSSLEKLHSIVQVAYQWTGPISAAVYAAGDDEYFLLHWYVNFLKKCFASIRDRVSFHLLVPKNKLPTGKYPARLRQLAETKHECRKPEAVLKEILKLRSSETTKWRTKSVYPQNHMRNLARKNCQSFNVFLTDIDIIPSWNLADGLDRFLKSTRRRCIGKCAYVIPTYELDDRAMFPRDKKDLIRLAKKGLARAFHQKVFIYNQYATNFSRWEAFPDLPDKEVVVSHNVTNFEFLYEPFYVAPDTVPEHDERFMGYGYTRNSQVYEMFVAGYQFEVLSPIFTIHWGLQGRKGRPPWRERQNSLNRREFEVFKREVFARYDKDPLKML</sequence>
<evidence type="ECO:0000256" key="14">
    <source>
        <dbReference type="ARBA" id="ARBA00023180"/>
    </source>
</evidence>
<evidence type="ECO:0000256" key="10">
    <source>
        <dbReference type="ARBA" id="ARBA00022968"/>
    </source>
</evidence>
<dbReference type="EMBL" id="JARGDH010000003">
    <property type="protein sequence ID" value="KAL0273096.1"/>
    <property type="molecule type" value="Genomic_DNA"/>
</dbReference>
<gene>
    <name evidence="21" type="ORF">PYX00_005853</name>
</gene>
<keyword evidence="10" id="KW-0735">Signal-anchor</keyword>
<keyword evidence="9" id="KW-0479">Metal-binding</keyword>
<evidence type="ECO:0000256" key="12">
    <source>
        <dbReference type="ARBA" id="ARBA00023034"/>
    </source>
</evidence>
<dbReference type="AlphaFoldDB" id="A0AAW2HTM8"/>
<keyword evidence="6" id="KW-0328">Glycosyltransferase</keyword>
<keyword evidence="12" id="KW-0333">Golgi apparatus</keyword>
<reference evidence="21" key="1">
    <citation type="journal article" date="2024" name="Gigascience">
        <title>Chromosome-level genome of the poultry shaft louse Menopon gallinae provides insight into the host-switching and adaptive evolution of parasitic lice.</title>
        <authorList>
            <person name="Xu Y."/>
            <person name="Ma L."/>
            <person name="Liu S."/>
            <person name="Liang Y."/>
            <person name="Liu Q."/>
            <person name="He Z."/>
            <person name="Tian L."/>
            <person name="Duan Y."/>
            <person name="Cai W."/>
            <person name="Li H."/>
            <person name="Song F."/>
        </authorList>
    </citation>
    <scope>NUCLEOTIDE SEQUENCE</scope>
    <source>
        <strain evidence="21">Cailab_2023a</strain>
    </source>
</reference>
<comment type="caution">
    <text evidence="21">The sequence shown here is derived from an EMBL/GenBank/DDBJ whole genome shotgun (WGS) entry which is preliminary data.</text>
</comment>
<dbReference type="GO" id="GO:0046872">
    <property type="term" value="F:metal ion binding"/>
    <property type="evidence" value="ECO:0007669"/>
    <property type="project" value="UniProtKB-KW"/>
</dbReference>
<evidence type="ECO:0000256" key="17">
    <source>
        <dbReference type="ARBA" id="ARBA00032175"/>
    </source>
</evidence>
<comment type="subcellular location">
    <subcellularLocation>
        <location evidence="2">Golgi apparatus membrane</location>
        <topology evidence="2">Single-pass type II membrane protein</topology>
    </subcellularLocation>
</comment>
<evidence type="ECO:0000256" key="8">
    <source>
        <dbReference type="ARBA" id="ARBA00022692"/>
    </source>
</evidence>
<comment type="similarity">
    <text evidence="4">Belongs to the glycosyltransferase 49 family.</text>
</comment>
<name>A0AAW2HTM8_9NEOP</name>
<keyword evidence="14" id="KW-0325">Glycoprotein</keyword>
<dbReference type="PANTHER" id="PTHR46420:SF1">
    <property type="entry name" value="BETA-1,4-GLUCURONYLTRANSFERASE 1"/>
    <property type="match status" value="1"/>
</dbReference>
<evidence type="ECO:0000256" key="7">
    <source>
        <dbReference type="ARBA" id="ARBA00022679"/>
    </source>
</evidence>
<comment type="cofactor">
    <cofactor evidence="1">
        <name>Mn(2+)</name>
        <dbReference type="ChEBI" id="CHEBI:29035"/>
    </cofactor>
</comment>
<evidence type="ECO:0000256" key="11">
    <source>
        <dbReference type="ARBA" id="ARBA00022989"/>
    </source>
</evidence>
<evidence type="ECO:0000256" key="15">
    <source>
        <dbReference type="ARBA" id="ARBA00023211"/>
    </source>
</evidence>
<evidence type="ECO:0000256" key="18">
    <source>
        <dbReference type="ARBA" id="ARBA00032181"/>
    </source>
</evidence>
<dbReference type="GO" id="GO:0035269">
    <property type="term" value="P:protein O-linked glycosylation via mannose"/>
    <property type="evidence" value="ECO:0007669"/>
    <property type="project" value="TreeGrafter"/>
</dbReference>
<dbReference type="InterPro" id="IPR043189">
    <property type="entry name" value="B4GAT1"/>
</dbReference>
<accession>A0AAW2HTM8</accession>
<evidence type="ECO:0000256" key="1">
    <source>
        <dbReference type="ARBA" id="ARBA00001936"/>
    </source>
</evidence>